<dbReference type="PROSITE" id="PS52029">
    <property type="entry name" value="LD_TPASE"/>
    <property type="match status" value="1"/>
</dbReference>
<gene>
    <name evidence="13" type="ORF">ACFOKJ_06585</name>
</gene>
<evidence type="ECO:0000259" key="12">
    <source>
        <dbReference type="PROSITE" id="PS52029"/>
    </source>
</evidence>
<evidence type="ECO:0000256" key="5">
    <source>
        <dbReference type="ARBA" id="ARBA00022801"/>
    </source>
</evidence>
<evidence type="ECO:0000313" key="13">
    <source>
        <dbReference type="EMBL" id="MFC3625812.1"/>
    </source>
</evidence>
<dbReference type="CDD" id="cd16913">
    <property type="entry name" value="YkuD_like"/>
    <property type="match status" value="1"/>
</dbReference>
<dbReference type="InterPro" id="IPR005490">
    <property type="entry name" value="LD_TPept_cat_dom"/>
</dbReference>
<evidence type="ECO:0000256" key="7">
    <source>
        <dbReference type="ARBA" id="ARBA00022984"/>
    </source>
</evidence>
<organism evidence="13 14">
    <name type="scientific">Vogesella amnigena</name>
    <dbReference type="NCBI Taxonomy" id="1507449"/>
    <lineage>
        <taxon>Bacteria</taxon>
        <taxon>Pseudomonadati</taxon>
        <taxon>Pseudomonadota</taxon>
        <taxon>Betaproteobacteria</taxon>
        <taxon>Neisseriales</taxon>
        <taxon>Chromobacteriaceae</taxon>
        <taxon>Vogesella</taxon>
    </lineage>
</organism>
<name>A0ABV7TSW7_9NEIS</name>
<keyword evidence="7 9" id="KW-0573">Peptidoglycan synthesis</keyword>
<evidence type="ECO:0000256" key="6">
    <source>
        <dbReference type="ARBA" id="ARBA00022960"/>
    </source>
</evidence>
<dbReference type="EC" id="2.-.-.-" evidence="13"/>
<feature type="domain" description="L,D-TPase catalytic" evidence="12">
    <location>
        <begin position="43"/>
        <end position="179"/>
    </location>
</feature>
<keyword evidence="5" id="KW-0378">Hydrolase</keyword>
<feature type="active site" description="Nucleophile" evidence="9">
    <location>
        <position position="155"/>
    </location>
</feature>
<keyword evidence="14" id="KW-1185">Reference proteome</keyword>
<feature type="active site" description="Proton donor/acceptor" evidence="9">
    <location>
        <position position="139"/>
    </location>
</feature>
<evidence type="ECO:0000256" key="4">
    <source>
        <dbReference type="ARBA" id="ARBA00022679"/>
    </source>
</evidence>
<dbReference type="GO" id="GO:0016740">
    <property type="term" value="F:transferase activity"/>
    <property type="evidence" value="ECO:0007669"/>
    <property type="project" value="UniProtKB-KW"/>
</dbReference>
<dbReference type="PANTHER" id="PTHR30582:SF24">
    <property type="entry name" value="L,D-TRANSPEPTIDASE ERFK_SRFK-RELATED"/>
    <property type="match status" value="1"/>
</dbReference>
<evidence type="ECO:0000313" key="14">
    <source>
        <dbReference type="Proteomes" id="UP001595636"/>
    </source>
</evidence>
<evidence type="ECO:0000256" key="11">
    <source>
        <dbReference type="SAM" id="SignalP"/>
    </source>
</evidence>
<feature type="region of interest" description="Disordered" evidence="10">
    <location>
        <begin position="276"/>
        <end position="303"/>
    </location>
</feature>
<evidence type="ECO:0000256" key="8">
    <source>
        <dbReference type="ARBA" id="ARBA00023316"/>
    </source>
</evidence>
<protein>
    <submittedName>
        <fullName evidence="13">L,D-transpeptidase</fullName>
        <ecNumber evidence="13">2.-.-.-</ecNumber>
    </submittedName>
</protein>
<evidence type="ECO:0000256" key="10">
    <source>
        <dbReference type="SAM" id="MobiDB-lite"/>
    </source>
</evidence>
<comment type="similarity">
    <text evidence="2">Belongs to the YkuD family.</text>
</comment>
<evidence type="ECO:0000256" key="3">
    <source>
        <dbReference type="ARBA" id="ARBA00022676"/>
    </source>
</evidence>
<dbReference type="PANTHER" id="PTHR30582">
    <property type="entry name" value="L,D-TRANSPEPTIDASE"/>
    <property type="match status" value="1"/>
</dbReference>
<comment type="pathway">
    <text evidence="1 9">Cell wall biogenesis; peptidoglycan biosynthesis.</text>
</comment>
<proteinExistence type="inferred from homology"/>
<feature type="signal peptide" evidence="11">
    <location>
        <begin position="1"/>
        <end position="29"/>
    </location>
</feature>
<accession>A0ABV7TSW7</accession>
<reference evidence="14" key="1">
    <citation type="journal article" date="2019" name="Int. J. Syst. Evol. Microbiol.">
        <title>The Global Catalogue of Microorganisms (GCM) 10K type strain sequencing project: providing services to taxonomists for standard genome sequencing and annotation.</title>
        <authorList>
            <consortium name="The Broad Institute Genomics Platform"/>
            <consortium name="The Broad Institute Genome Sequencing Center for Infectious Disease"/>
            <person name="Wu L."/>
            <person name="Ma J."/>
        </authorList>
    </citation>
    <scope>NUCLEOTIDE SEQUENCE [LARGE SCALE GENOMIC DNA]</scope>
    <source>
        <strain evidence="14">KCTC 42195</strain>
    </source>
</reference>
<sequence>MRTVSFIHHFSRAGLLAGALLCVAQPVLASVPEPDVVVASEGQHLIVNLPQTRVHLYQDGVLLRSYPVAVGREITRTPTGSYSITGVYRDPTWHVPKSIQEEMARQGKPVKTEVPPGPDNPLGKVFIRFGEPRLGLGFHGTNQPASVPGVRSHGCVRLRNENALALADWVTVGAQVTIAYQPLVLNEDEAGELWLTAYRDVYGMKDPSYQYLANTLLSWQQEKGKVLYGARVDKAIRERKGKPVCLSCKDADKAVITGGLLAKRWLSVDQLEQPAEGETLQPVPVGGRLQLPQRGKLPLPRSS</sequence>
<dbReference type="Gene3D" id="2.40.440.10">
    <property type="entry name" value="L,D-transpeptidase catalytic domain-like"/>
    <property type="match status" value="1"/>
</dbReference>
<evidence type="ECO:0000256" key="1">
    <source>
        <dbReference type="ARBA" id="ARBA00004752"/>
    </source>
</evidence>
<keyword evidence="6 9" id="KW-0133">Cell shape</keyword>
<keyword evidence="4 13" id="KW-0808">Transferase</keyword>
<dbReference type="Proteomes" id="UP001595636">
    <property type="component" value="Unassembled WGS sequence"/>
</dbReference>
<keyword evidence="11" id="KW-0732">Signal</keyword>
<dbReference type="Pfam" id="PF03734">
    <property type="entry name" value="YkuD"/>
    <property type="match status" value="1"/>
</dbReference>
<dbReference type="InterPro" id="IPR038063">
    <property type="entry name" value="Transpep_catalytic_dom"/>
</dbReference>
<dbReference type="InterPro" id="IPR050979">
    <property type="entry name" value="LD-transpeptidase"/>
</dbReference>
<comment type="caution">
    <text evidence="13">The sequence shown here is derived from an EMBL/GenBank/DDBJ whole genome shotgun (WGS) entry which is preliminary data.</text>
</comment>
<evidence type="ECO:0000256" key="9">
    <source>
        <dbReference type="PROSITE-ProRule" id="PRU01373"/>
    </source>
</evidence>
<dbReference type="RefSeq" id="WP_390277699.1">
    <property type="nucleotide sequence ID" value="NZ_JBHRYH010000013.1"/>
</dbReference>
<keyword evidence="8 9" id="KW-0961">Cell wall biogenesis/degradation</keyword>
<keyword evidence="3" id="KW-0328">Glycosyltransferase</keyword>
<dbReference type="EMBL" id="JBHRYH010000013">
    <property type="protein sequence ID" value="MFC3625812.1"/>
    <property type="molecule type" value="Genomic_DNA"/>
</dbReference>
<feature type="chain" id="PRO_5045573335" evidence="11">
    <location>
        <begin position="30"/>
        <end position="303"/>
    </location>
</feature>
<evidence type="ECO:0000256" key="2">
    <source>
        <dbReference type="ARBA" id="ARBA00005992"/>
    </source>
</evidence>
<dbReference type="SUPFAM" id="SSF141523">
    <property type="entry name" value="L,D-transpeptidase catalytic domain-like"/>
    <property type="match status" value="1"/>
</dbReference>